<organism evidence="1 2">
    <name type="scientific">Cetraspora pellucida</name>
    <dbReference type="NCBI Taxonomy" id="1433469"/>
    <lineage>
        <taxon>Eukaryota</taxon>
        <taxon>Fungi</taxon>
        <taxon>Fungi incertae sedis</taxon>
        <taxon>Mucoromycota</taxon>
        <taxon>Glomeromycotina</taxon>
        <taxon>Glomeromycetes</taxon>
        <taxon>Diversisporales</taxon>
        <taxon>Gigasporaceae</taxon>
        <taxon>Cetraspora</taxon>
    </lineage>
</organism>
<comment type="caution">
    <text evidence="1">The sequence shown here is derived from an EMBL/GenBank/DDBJ whole genome shotgun (WGS) entry which is preliminary data.</text>
</comment>
<protein>
    <submittedName>
        <fullName evidence="1">3590_t:CDS:1</fullName>
    </submittedName>
</protein>
<keyword evidence="2" id="KW-1185">Reference proteome</keyword>
<dbReference type="AlphaFoldDB" id="A0A9N8Z555"/>
<dbReference type="Proteomes" id="UP000789759">
    <property type="component" value="Unassembled WGS sequence"/>
</dbReference>
<name>A0A9N8Z555_9GLOM</name>
<evidence type="ECO:0000313" key="2">
    <source>
        <dbReference type="Proteomes" id="UP000789759"/>
    </source>
</evidence>
<sequence length="41" mass="5071">MSTLIIQEPDHFDLNYFHNKYNDHYSTIIQKVQFIQFKCCF</sequence>
<accession>A0A9N8Z555</accession>
<dbReference type="EMBL" id="CAJVQA010000288">
    <property type="protein sequence ID" value="CAG8466443.1"/>
    <property type="molecule type" value="Genomic_DNA"/>
</dbReference>
<reference evidence="1" key="1">
    <citation type="submission" date="2021-06" db="EMBL/GenBank/DDBJ databases">
        <authorList>
            <person name="Kallberg Y."/>
            <person name="Tangrot J."/>
            <person name="Rosling A."/>
        </authorList>
    </citation>
    <scope>NUCLEOTIDE SEQUENCE</scope>
    <source>
        <strain evidence="1">FL966</strain>
    </source>
</reference>
<gene>
    <name evidence="1" type="ORF">CPELLU_LOCUS865</name>
</gene>
<evidence type="ECO:0000313" key="1">
    <source>
        <dbReference type="EMBL" id="CAG8466443.1"/>
    </source>
</evidence>
<proteinExistence type="predicted"/>